<dbReference type="GO" id="GO:0010181">
    <property type="term" value="F:FMN binding"/>
    <property type="evidence" value="ECO:0007669"/>
    <property type="project" value="TreeGrafter"/>
</dbReference>
<accession>A0A420F8Q4</accession>
<feature type="compositionally biased region" description="Basic residues" evidence="1">
    <location>
        <begin position="22"/>
        <end position="45"/>
    </location>
</feature>
<gene>
    <name evidence="3" type="ORF">D7I43_01810</name>
</gene>
<protein>
    <recommendedName>
        <fullName evidence="2">Flavoprotein domain-containing protein</fullName>
    </recommendedName>
</protein>
<dbReference type="Pfam" id="PF02441">
    <property type="entry name" value="Flavoprotein"/>
    <property type="match status" value="1"/>
</dbReference>
<dbReference type="GO" id="GO:0071513">
    <property type="term" value="C:phosphopantothenoylcysteine decarboxylase complex"/>
    <property type="evidence" value="ECO:0007669"/>
    <property type="project" value="TreeGrafter"/>
</dbReference>
<evidence type="ECO:0000259" key="2">
    <source>
        <dbReference type="Pfam" id="PF02441"/>
    </source>
</evidence>
<name>A0A420F8Q4_9ACTN</name>
<dbReference type="GO" id="GO:0004633">
    <property type="term" value="F:phosphopantothenoylcysteine decarboxylase activity"/>
    <property type="evidence" value="ECO:0007669"/>
    <property type="project" value="TreeGrafter"/>
</dbReference>
<comment type="caution">
    <text evidence="3">The sequence shown here is derived from an EMBL/GenBank/DDBJ whole genome shotgun (WGS) entry which is preliminary data.</text>
</comment>
<dbReference type="SUPFAM" id="SSF52507">
    <property type="entry name" value="Homo-oligomeric flavin-containing Cys decarboxylases, HFCD"/>
    <property type="match status" value="1"/>
</dbReference>
<evidence type="ECO:0000313" key="3">
    <source>
        <dbReference type="EMBL" id="RKF29319.1"/>
    </source>
</evidence>
<evidence type="ECO:0000256" key="1">
    <source>
        <dbReference type="SAM" id="MobiDB-lite"/>
    </source>
</evidence>
<feature type="domain" description="Flavoprotein" evidence="2">
    <location>
        <begin position="93"/>
        <end position="231"/>
    </location>
</feature>
<dbReference type="EMBL" id="RAQQ01000001">
    <property type="protein sequence ID" value="RKF29319.1"/>
    <property type="molecule type" value="Genomic_DNA"/>
</dbReference>
<dbReference type="AlphaFoldDB" id="A0A420F8Q4"/>
<reference evidence="3 4" key="1">
    <citation type="journal article" date="2018" name="Int. J. Syst. Evol. Microbiol.">
        <title>Micromonospora globbae sp. nov., an endophytic actinomycete isolated from roots of Globba winitii C. H. Wright.</title>
        <authorList>
            <person name="Kuncharoen N."/>
            <person name="Pittayakhajonwut P."/>
            <person name="Tanasupawat S."/>
        </authorList>
    </citation>
    <scope>NUCLEOTIDE SEQUENCE [LARGE SCALE GENOMIC DNA]</scope>
    <source>
        <strain evidence="3 4">WPS1-2</strain>
    </source>
</reference>
<dbReference type="InterPro" id="IPR036551">
    <property type="entry name" value="Flavin_trans-like"/>
</dbReference>
<dbReference type="PANTHER" id="PTHR14359">
    <property type="entry name" value="HOMO-OLIGOMERIC FLAVIN CONTAINING CYS DECARBOXYLASE FAMILY"/>
    <property type="match status" value="1"/>
</dbReference>
<dbReference type="GO" id="GO:0015937">
    <property type="term" value="P:coenzyme A biosynthetic process"/>
    <property type="evidence" value="ECO:0007669"/>
    <property type="project" value="TreeGrafter"/>
</dbReference>
<dbReference type="PANTHER" id="PTHR14359:SF6">
    <property type="entry name" value="PHOSPHOPANTOTHENOYLCYSTEINE DECARBOXYLASE"/>
    <property type="match status" value="1"/>
</dbReference>
<dbReference type="InterPro" id="IPR003382">
    <property type="entry name" value="Flavoprotein"/>
</dbReference>
<evidence type="ECO:0000313" key="4">
    <source>
        <dbReference type="Proteomes" id="UP000285744"/>
    </source>
</evidence>
<dbReference type="Proteomes" id="UP000285744">
    <property type="component" value="Unassembled WGS sequence"/>
</dbReference>
<sequence length="273" mass="29478">MHPDRRGAPAEHRPQRRPDPRGRRRTHRRARPARGPAARRRRLRRPGPLPTDRRQLSPARRRSVATRTVTTTEQPRRPDGPPAAGAGPFPARRVLLAACGSADVLTLPQSIMVMRHALGLDVRVVLTPAAARFVPARSFTLLTGHPALVDEEATTEVPHLALTTWADLVLVLPATANTLAKAALGIADNLVGTCLLAASAPVVLVPSMNQAMWERPAVQRNVAQLRDDGYAVVPPVPVLALSTGTLSGRGTPPIEVVLEFAADHLRRVDGRRG</sequence>
<feature type="compositionally biased region" description="Basic and acidic residues" evidence="1">
    <location>
        <begin position="1"/>
        <end position="21"/>
    </location>
</feature>
<dbReference type="Gene3D" id="3.40.50.1950">
    <property type="entry name" value="Flavin prenyltransferase-like"/>
    <property type="match status" value="1"/>
</dbReference>
<feature type="region of interest" description="Disordered" evidence="1">
    <location>
        <begin position="1"/>
        <end position="87"/>
    </location>
</feature>
<organism evidence="3 4">
    <name type="scientific">Micromonospora globbae</name>
    <dbReference type="NCBI Taxonomy" id="1894969"/>
    <lineage>
        <taxon>Bacteria</taxon>
        <taxon>Bacillati</taxon>
        <taxon>Actinomycetota</taxon>
        <taxon>Actinomycetes</taxon>
        <taxon>Micromonosporales</taxon>
        <taxon>Micromonosporaceae</taxon>
        <taxon>Micromonospora</taxon>
    </lineage>
</organism>
<proteinExistence type="predicted"/>